<dbReference type="InterPro" id="IPR008599">
    <property type="entry name" value="Diacid_rec"/>
</dbReference>
<accession>A0A3S0JGZ4</accession>
<dbReference type="Pfam" id="PF00015">
    <property type="entry name" value="MCPsignal"/>
    <property type="match status" value="1"/>
</dbReference>
<dbReference type="AlphaFoldDB" id="A0A3S0JGZ4"/>
<evidence type="ECO:0000256" key="2">
    <source>
        <dbReference type="PROSITE-ProRule" id="PRU00284"/>
    </source>
</evidence>
<dbReference type="PROSITE" id="PS50111">
    <property type="entry name" value="CHEMOTAXIS_TRANSDUC_2"/>
    <property type="match status" value="1"/>
</dbReference>
<dbReference type="Proteomes" id="UP000277007">
    <property type="component" value="Unassembled WGS sequence"/>
</dbReference>
<dbReference type="GO" id="GO:0007165">
    <property type="term" value="P:signal transduction"/>
    <property type="evidence" value="ECO:0007669"/>
    <property type="project" value="UniProtKB-KW"/>
</dbReference>
<feature type="domain" description="Methyl-accepting transducer" evidence="3">
    <location>
        <begin position="142"/>
        <end position="374"/>
    </location>
</feature>
<dbReference type="SUPFAM" id="SSF58104">
    <property type="entry name" value="Methyl-accepting chemotaxis protein (MCP) signaling domain"/>
    <property type="match status" value="1"/>
</dbReference>
<keyword evidence="5" id="KW-1185">Reference proteome</keyword>
<gene>
    <name evidence="4" type="ORF">EJ903_15905</name>
</gene>
<keyword evidence="4" id="KW-0675">Receptor</keyword>
<dbReference type="PANTHER" id="PTHR32089:SF112">
    <property type="entry name" value="LYSOZYME-LIKE PROTEIN-RELATED"/>
    <property type="match status" value="1"/>
</dbReference>
<organism evidence="4 5">
    <name type="scientific">Azospirillum griseum</name>
    <dbReference type="NCBI Taxonomy" id="2496639"/>
    <lineage>
        <taxon>Bacteria</taxon>
        <taxon>Pseudomonadati</taxon>
        <taxon>Pseudomonadota</taxon>
        <taxon>Alphaproteobacteria</taxon>
        <taxon>Rhodospirillales</taxon>
        <taxon>Azospirillaceae</taxon>
        <taxon>Azospirillum</taxon>
    </lineage>
</organism>
<sequence>MEISATIAQDICDHIGRELDVVVSFMGQGGKIIASTARERIGSTHAIAADIMARRIDERAVSKDEAAKSGGSMREGYNIAIDMEGERVGSLGVAGPADQARRYARVARHWVLSMLRADGADSQRAKVVREMSDRLEREVGGLASEMAEAGRKLESAVNAVRKAGGDCLRQTADAAGAARAVDGSVGNIVGMLDRLSSTSMQISGDTSKAREISQAAAVDSDRATTVMTSLRAAAEQIASVVKLINAIASQTNLLALNATIEAARAGEAGRGFAVVANEVKALSRQTADATKQIADQVSNLQKETAAVDEALGRIHSTIGSIQTINGTVAAAIDEQAMLTAEVSRALDRSRQDAMAAEQRIVGAEQSLGSVNKTLDDLGNLSQTITTRAGGLTSRVGDVLRQARG</sequence>
<reference evidence="4 5" key="1">
    <citation type="submission" date="2018-12" db="EMBL/GenBank/DDBJ databases">
        <authorList>
            <person name="Yang Y."/>
        </authorList>
    </citation>
    <scope>NUCLEOTIDE SEQUENCE [LARGE SCALE GENOMIC DNA]</scope>
    <source>
        <strain evidence="4 5">L-25-5w-1</strain>
    </source>
</reference>
<evidence type="ECO:0000313" key="5">
    <source>
        <dbReference type="Proteomes" id="UP000277007"/>
    </source>
</evidence>
<protein>
    <submittedName>
        <fullName evidence="4">Methyl-accepting chemotaxis receptor</fullName>
    </submittedName>
</protein>
<dbReference type="GO" id="GO:0016020">
    <property type="term" value="C:membrane"/>
    <property type="evidence" value="ECO:0007669"/>
    <property type="project" value="InterPro"/>
</dbReference>
<name>A0A3S0JGZ4_9PROT</name>
<dbReference type="EMBL" id="RXMA01000015">
    <property type="protein sequence ID" value="RTR18340.1"/>
    <property type="molecule type" value="Genomic_DNA"/>
</dbReference>
<dbReference type="Pfam" id="PF05651">
    <property type="entry name" value="Diacid_rec"/>
    <property type="match status" value="1"/>
</dbReference>
<dbReference type="RefSeq" id="WP_126617183.1">
    <property type="nucleotide sequence ID" value="NZ_JBHUCY010000021.1"/>
</dbReference>
<evidence type="ECO:0000313" key="4">
    <source>
        <dbReference type="EMBL" id="RTR18340.1"/>
    </source>
</evidence>
<evidence type="ECO:0000259" key="3">
    <source>
        <dbReference type="PROSITE" id="PS50111"/>
    </source>
</evidence>
<keyword evidence="1 2" id="KW-0807">Transducer</keyword>
<dbReference type="Gene3D" id="1.10.287.950">
    <property type="entry name" value="Methyl-accepting chemotaxis protein"/>
    <property type="match status" value="1"/>
</dbReference>
<dbReference type="PANTHER" id="PTHR32089">
    <property type="entry name" value="METHYL-ACCEPTING CHEMOTAXIS PROTEIN MCPB"/>
    <property type="match status" value="1"/>
</dbReference>
<dbReference type="InterPro" id="IPR004089">
    <property type="entry name" value="MCPsignal_dom"/>
</dbReference>
<comment type="caution">
    <text evidence="4">The sequence shown here is derived from an EMBL/GenBank/DDBJ whole genome shotgun (WGS) entry which is preliminary data.</text>
</comment>
<evidence type="ECO:0000256" key="1">
    <source>
        <dbReference type="ARBA" id="ARBA00023224"/>
    </source>
</evidence>
<dbReference type="SMART" id="SM00283">
    <property type="entry name" value="MA"/>
    <property type="match status" value="1"/>
</dbReference>
<proteinExistence type="predicted"/>